<sequence length="163" mass="18140">MRFHSKSNLYSLKSIQSPQIGEFLMSYGKQFLTVSYFKKLYLKKTGNKTIGTTANLIAATTAGAVAVFCCAFGCETKKRNGKENKREVRTGKVALAAATTPSSSPRLTAEPPRPRRHLVVVLAVASPHRCLLQPQKSDQKSFSFCFNNVLHFVLHFHILKAYC</sequence>
<gene>
    <name evidence="1" type="ORF">RIF29_19239</name>
</gene>
<keyword evidence="2" id="KW-1185">Reference proteome</keyword>
<dbReference type="Proteomes" id="UP001372338">
    <property type="component" value="Unassembled WGS sequence"/>
</dbReference>
<reference evidence="1 2" key="1">
    <citation type="submission" date="2024-01" db="EMBL/GenBank/DDBJ databases">
        <title>The genomes of 5 underutilized Papilionoideae crops provide insights into root nodulation and disease resistanc.</title>
        <authorList>
            <person name="Yuan L."/>
        </authorList>
    </citation>
    <scope>NUCLEOTIDE SEQUENCE [LARGE SCALE GENOMIC DNA]</scope>
    <source>
        <strain evidence="1">ZHUSHIDOU_FW_LH</strain>
        <tissue evidence="1">Leaf</tissue>
    </source>
</reference>
<evidence type="ECO:0000313" key="2">
    <source>
        <dbReference type="Proteomes" id="UP001372338"/>
    </source>
</evidence>
<accession>A0AAN9I7K0</accession>
<proteinExistence type="predicted"/>
<dbReference type="EMBL" id="JAYWIO010000004">
    <property type="protein sequence ID" value="KAK7266590.1"/>
    <property type="molecule type" value="Genomic_DNA"/>
</dbReference>
<dbReference type="AlphaFoldDB" id="A0AAN9I7K0"/>
<protein>
    <submittedName>
        <fullName evidence="1">Uncharacterized protein</fullName>
    </submittedName>
</protein>
<name>A0AAN9I7K0_CROPI</name>
<evidence type="ECO:0000313" key="1">
    <source>
        <dbReference type="EMBL" id="KAK7266590.1"/>
    </source>
</evidence>
<comment type="caution">
    <text evidence="1">The sequence shown here is derived from an EMBL/GenBank/DDBJ whole genome shotgun (WGS) entry which is preliminary data.</text>
</comment>
<organism evidence="1 2">
    <name type="scientific">Crotalaria pallida</name>
    <name type="common">Smooth rattlebox</name>
    <name type="synonym">Crotalaria striata</name>
    <dbReference type="NCBI Taxonomy" id="3830"/>
    <lineage>
        <taxon>Eukaryota</taxon>
        <taxon>Viridiplantae</taxon>
        <taxon>Streptophyta</taxon>
        <taxon>Embryophyta</taxon>
        <taxon>Tracheophyta</taxon>
        <taxon>Spermatophyta</taxon>
        <taxon>Magnoliopsida</taxon>
        <taxon>eudicotyledons</taxon>
        <taxon>Gunneridae</taxon>
        <taxon>Pentapetalae</taxon>
        <taxon>rosids</taxon>
        <taxon>fabids</taxon>
        <taxon>Fabales</taxon>
        <taxon>Fabaceae</taxon>
        <taxon>Papilionoideae</taxon>
        <taxon>50 kb inversion clade</taxon>
        <taxon>genistoids sensu lato</taxon>
        <taxon>core genistoids</taxon>
        <taxon>Crotalarieae</taxon>
        <taxon>Crotalaria</taxon>
    </lineage>
</organism>